<dbReference type="PANTHER" id="PTHR35869:SF1">
    <property type="entry name" value="OUTER-MEMBRANE LIPOPROTEIN CARRIER PROTEIN"/>
    <property type="match status" value="1"/>
</dbReference>
<dbReference type="AlphaFoldDB" id="A0A974PXG7"/>
<dbReference type="NCBIfam" id="TIGR00547">
    <property type="entry name" value="lolA"/>
    <property type="match status" value="1"/>
</dbReference>
<evidence type="ECO:0000256" key="2">
    <source>
        <dbReference type="ARBA" id="ARBA00007615"/>
    </source>
</evidence>
<evidence type="ECO:0000256" key="6">
    <source>
        <dbReference type="ARBA" id="ARBA00022729"/>
    </source>
</evidence>
<comment type="function">
    <text evidence="10">Participates in the translocation of lipoproteins from the inner membrane to the outer membrane. Only forms a complex with a lipoprotein if the residue after the N-terminal Cys is not an aspartate (The Asp acts as a targeting signal to indicate that the lipoprotein should stay in the inner membrane).</text>
</comment>
<dbReference type="HAMAP" id="MF_00240">
    <property type="entry name" value="LolA"/>
    <property type="match status" value="1"/>
</dbReference>
<dbReference type="GO" id="GO:0042953">
    <property type="term" value="P:lipoprotein transport"/>
    <property type="evidence" value="ECO:0007669"/>
    <property type="project" value="InterPro"/>
</dbReference>
<evidence type="ECO:0000256" key="8">
    <source>
        <dbReference type="ARBA" id="ARBA00022927"/>
    </source>
</evidence>
<feature type="chain" id="PRO_5038203004" description="Outer-membrane lipoprotein carrier protein" evidence="10">
    <location>
        <begin position="25"/>
        <end position="210"/>
    </location>
</feature>
<evidence type="ECO:0000256" key="1">
    <source>
        <dbReference type="ARBA" id="ARBA00004418"/>
    </source>
</evidence>
<dbReference type="InterPro" id="IPR029046">
    <property type="entry name" value="LolA/LolB/LppX"/>
</dbReference>
<evidence type="ECO:0000313" key="11">
    <source>
        <dbReference type="EMBL" id="QRJ63151.1"/>
    </source>
</evidence>
<sequence length="210" mass="22782" precursor="true">MRGGMMFRSLFGLFFALAATAADADAVDRLRAFLETTKLLRADFAQTVLPKNGRKPQFSSGSMAIARPHKFRWQIDKPYPQLIVGDGEKVWLHDPELNQVTVRKQGAALAGSPAALLAGEGVAALEQHFALKDDGAKDGLEWLAATPKSRDTGFEKVRIGFAGAELRAMELTDSFGQQTSLVFSKVEKNPPLAAAHFRFTPPKGADVLGE</sequence>
<keyword evidence="11" id="KW-0449">Lipoprotein</keyword>
<evidence type="ECO:0000256" key="5">
    <source>
        <dbReference type="ARBA" id="ARBA00022448"/>
    </source>
</evidence>
<dbReference type="Gene3D" id="2.50.20.10">
    <property type="entry name" value="Lipoprotein localisation LolA/LolB/LppX"/>
    <property type="match status" value="1"/>
</dbReference>
<keyword evidence="8 10" id="KW-0653">Protein transport</keyword>
<dbReference type="EMBL" id="CP064781">
    <property type="protein sequence ID" value="QRJ63151.1"/>
    <property type="molecule type" value="Genomic_DNA"/>
</dbReference>
<evidence type="ECO:0000256" key="7">
    <source>
        <dbReference type="ARBA" id="ARBA00022764"/>
    </source>
</evidence>
<proteinExistence type="inferred from homology"/>
<dbReference type="GO" id="GO:0044874">
    <property type="term" value="P:lipoprotein localization to outer membrane"/>
    <property type="evidence" value="ECO:0007669"/>
    <property type="project" value="UniProtKB-UniRule"/>
</dbReference>
<feature type="signal peptide" evidence="10">
    <location>
        <begin position="1"/>
        <end position="24"/>
    </location>
</feature>
<evidence type="ECO:0000256" key="9">
    <source>
        <dbReference type="ARBA" id="ARBA00023186"/>
    </source>
</evidence>
<keyword evidence="6 10" id="KW-0732">Signal</keyword>
<dbReference type="KEGG" id="ares:IWH25_15565"/>
<keyword evidence="7 10" id="KW-0574">Periplasm</keyword>
<accession>A0A974PXG7</accession>
<evidence type="ECO:0000256" key="4">
    <source>
        <dbReference type="ARBA" id="ARBA00014035"/>
    </source>
</evidence>
<keyword evidence="12" id="KW-1185">Reference proteome</keyword>
<organism evidence="11 12">
    <name type="scientific">Azospira restricta</name>
    <dbReference type="NCBI Taxonomy" id="404405"/>
    <lineage>
        <taxon>Bacteria</taxon>
        <taxon>Pseudomonadati</taxon>
        <taxon>Pseudomonadota</taxon>
        <taxon>Betaproteobacteria</taxon>
        <taxon>Rhodocyclales</taxon>
        <taxon>Rhodocyclaceae</taxon>
        <taxon>Azospira</taxon>
    </lineage>
</organism>
<dbReference type="PANTHER" id="PTHR35869">
    <property type="entry name" value="OUTER-MEMBRANE LIPOPROTEIN CARRIER PROTEIN"/>
    <property type="match status" value="1"/>
</dbReference>
<comment type="subcellular location">
    <subcellularLocation>
        <location evidence="1 10">Periplasm</location>
    </subcellularLocation>
</comment>
<name>A0A974PXG7_9RHOO</name>
<dbReference type="GO" id="GO:0042597">
    <property type="term" value="C:periplasmic space"/>
    <property type="evidence" value="ECO:0007669"/>
    <property type="project" value="UniProtKB-SubCell"/>
</dbReference>
<dbReference type="Proteomes" id="UP000663444">
    <property type="component" value="Chromosome"/>
</dbReference>
<dbReference type="InterPro" id="IPR004564">
    <property type="entry name" value="OM_lipoprot_carrier_LolA-like"/>
</dbReference>
<evidence type="ECO:0000313" key="12">
    <source>
        <dbReference type="Proteomes" id="UP000663444"/>
    </source>
</evidence>
<protein>
    <recommendedName>
        <fullName evidence="4 10">Outer-membrane lipoprotein carrier protein</fullName>
    </recommendedName>
</protein>
<gene>
    <name evidence="10 11" type="primary">lolA</name>
    <name evidence="11" type="ORF">IWH25_15565</name>
</gene>
<dbReference type="SUPFAM" id="SSF89392">
    <property type="entry name" value="Prokaryotic lipoproteins and lipoprotein localization factors"/>
    <property type="match status" value="1"/>
</dbReference>
<dbReference type="InterPro" id="IPR018323">
    <property type="entry name" value="OM_lipoprot_carrier_LolA_Pbac"/>
</dbReference>
<keyword evidence="9 10" id="KW-0143">Chaperone</keyword>
<comment type="subunit">
    <text evidence="3 10">Monomer.</text>
</comment>
<dbReference type="CDD" id="cd16325">
    <property type="entry name" value="LolA"/>
    <property type="match status" value="1"/>
</dbReference>
<comment type="similarity">
    <text evidence="2 10">Belongs to the LolA family.</text>
</comment>
<evidence type="ECO:0000256" key="10">
    <source>
        <dbReference type="HAMAP-Rule" id="MF_00240"/>
    </source>
</evidence>
<dbReference type="Pfam" id="PF03548">
    <property type="entry name" value="LolA"/>
    <property type="match status" value="1"/>
</dbReference>
<keyword evidence="5 10" id="KW-0813">Transport</keyword>
<reference evidence="11" key="1">
    <citation type="submission" date="2020-11" db="EMBL/GenBank/DDBJ databases">
        <title>Azospira restricta DSM 18626 genome sequence.</title>
        <authorList>
            <person name="Moe W.M."/>
        </authorList>
    </citation>
    <scope>NUCLEOTIDE SEQUENCE</scope>
    <source>
        <strain evidence="11">DSM 18626</strain>
    </source>
</reference>
<evidence type="ECO:0000256" key="3">
    <source>
        <dbReference type="ARBA" id="ARBA00011245"/>
    </source>
</evidence>